<organism evidence="1">
    <name type="scientific">viral metagenome</name>
    <dbReference type="NCBI Taxonomy" id="1070528"/>
    <lineage>
        <taxon>unclassified sequences</taxon>
        <taxon>metagenomes</taxon>
        <taxon>organismal metagenomes</taxon>
    </lineage>
</organism>
<accession>A0A6H1Z7I3</accession>
<name>A0A6H1Z7I3_9ZZZZ</name>
<evidence type="ECO:0000313" key="1">
    <source>
        <dbReference type="EMBL" id="QJA43498.1"/>
    </source>
</evidence>
<proteinExistence type="predicted"/>
<gene>
    <name evidence="2" type="ORF">MM171A01067_0011</name>
    <name evidence="1" type="ORF">MM171B00822_0011</name>
</gene>
<dbReference type="AlphaFoldDB" id="A0A6H1Z7I3"/>
<evidence type="ECO:0000313" key="2">
    <source>
        <dbReference type="EMBL" id="QJA99401.1"/>
    </source>
</evidence>
<reference evidence="1" key="1">
    <citation type="submission" date="2020-03" db="EMBL/GenBank/DDBJ databases">
        <title>The deep terrestrial virosphere.</title>
        <authorList>
            <person name="Holmfeldt K."/>
            <person name="Nilsson E."/>
            <person name="Simone D."/>
            <person name="Lopez-Fernandez M."/>
            <person name="Wu X."/>
            <person name="de Brujin I."/>
            <person name="Lundin D."/>
            <person name="Andersson A."/>
            <person name="Bertilsson S."/>
            <person name="Dopson M."/>
        </authorList>
    </citation>
    <scope>NUCLEOTIDE SEQUENCE</scope>
    <source>
        <strain evidence="2">MM171A01067</strain>
        <strain evidence="1">MM171B00822</strain>
    </source>
</reference>
<sequence>MTPVNNLSSDADCCGTAIIEVLDNCGATCKCYVAAPNGHWVYKGDVRGLYGPGKFINELPTGRFNYSLTVGGQMQLQTTIGLGKTGHTECFNCIPNCEIWKAGYTHRGNCIDPDHSMMTCSCDYIECESPGPYNWRWVFYHTGVGSFHYYEWDCE</sequence>
<protein>
    <submittedName>
        <fullName evidence="1">Uncharacterized protein</fullName>
    </submittedName>
</protein>
<dbReference type="EMBL" id="MT143648">
    <property type="protein sequence ID" value="QJA99401.1"/>
    <property type="molecule type" value="Genomic_DNA"/>
</dbReference>
<dbReference type="EMBL" id="MT143836">
    <property type="protein sequence ID" value="QJA43498.1"/>
    <property type="molecule type" value="Genomic_DNA"/>
</dbReference>